<dbReference type="KEGG" id="vg:77946220"/>
<evidence type="ECO:0000313" key="5">
    <source>
        <dbReference type="EMBL" id="QPX48015.1"/>
    </source>
</evidence>
<dbReference type="PROSITE" id="PS51688">
    <property type="entry name" value="ICA"/>
    <property type="match status" value="1"/>
</dbReference>
<dbReference type="RefSeq" id="YP_010670025.1">
    <property type="nucleotide sequence ID" value="NC_070963.1"/>
</dbReference>
<feature type="domain" description="Peptidase S74" evidence="4">
    <location>
        <begin position="1767"/>
        <end position="1858"/>
    </location>
</feature>
<feature type="compositionally biased region" description="Polar residues" evidence="3">
    <location>
        <begin position="1458"/>
        <end position="1470"/>
    </location>
</feature>
<keyword evidence="2" id="KW-1227">Viral tail protein</keyword>
<accession>A0A879R3X6</accession>
<protein>
    <submittedName>
        <fullName evidence="5">Putative tail fiber</fullName>
    </submittedName>
</protein>
<evidence type="ECO:0000313" key="6">
    <source>
        <dbReference type="Proteomes" id="UP000664915"/>
    </source>
</evidence>
<organism evidence="5 6">
    <name type="scientific">Synechococcus phage S-SRM01</name>
    <dbReference type="NCBI Taxonomy" id="2781608"/>
    <lineage>
        <taxon>Viruses</taxon>
        <taxon>Duplodnaviria</taxon>
        <taxon>Heunggongvirae</taxon>
        <taxon>Uroviricota</taxon>
        <taxon>Caudoviricetes</taxon>
        <taxon>Pantevenvirales</taxon>
        <taxon>Kyanoviridae</taxon>
        <taxon>Serangoonvirus</taxon>
        <taxon>Serangoonvirus essarone</taxon>
    </lineage>
</organism>
<dbReference type="Proteomes" id="UP000664915">
    <property type="component" value="Segment"/>
</dbReference>
<comment type="subcellular location">
    <subcellularLocation>
        <location evidence="1">Virion</location>
    </subcellularLocation>
</comment>
<name>A0A879R3X6_9CAUD</name>
<dbReference type="GeneID" id="77946220"/>
<dbReference type="Gene3D" id="2.40.30.20">
    <property type="match status" value="2"/>
</dbReference>
<dbReference type="Pfam" id="PF13884">
    <property type="entry name" value="Peptidase_S74"/>
    <property type="match status" value="1"/>
</dbReference>
<dbReference type="InterPro" id="IPR023366">
    <property type="entry name" value="ATP_synth_asu-like_sf"/>
</dbReference>
<evidence type="ECO:0000256" key="3">
    <source>
        <dbReference type="SAM" id="MobiDB-lite"/>
    </source>
</evidence>
<evidence type="ECO:0000256" key="1">
    <source>
        <dbReference type="ARBA" id="ARBA00004328"/>
    </source>
</evidence>
<evidence type="ECO:0000259" key="4">
    <source>
        <dbReference type="PROSITE" id="PS51688"/>
    </source>
</evidence>
<keyword evidence="2" id="KW-0946">Virion</keyword>
<feature type="region of interest" description="Disordered" evidence="3">
    <location>
        <begin position="1458"/>
        <end position="1487"/>
    </location>
</feature>
<dbReference type="GO" id="GO:0098015">
    <property type="term" value="C:virus tail"/>
    <property type="evidence" value="ECO:0007669"/>
    <property type="project" value="UniProtKB-KW"/>
</dbReference>
<proteinExistence type="predicted"/>
<sequence>MPLNKLDNFIKNVDGRTLYVNPNDLDATDSITNTGNSLAQPFKTIQRALLEAARFSFVNGKDNDLVEKTTILVFPGEHVIDNRPGFAIYDNGGTAYTVPPTGGIGSPAQGVLSLELDSNFDLTQEDNILYKFNSINGGVVVPRGTSIIGLDLRKTKLRPKYVPNPTDDLVAKSAIFRVTGACYFWQFSFFDGDESGLVYTHPSFFTSNYQSTPRFSHHKLTCFEYADGVNEVGTYGLTDLDMYYSKLSNAFNSYRPIPATAKFPASTEDFAKRNSEWQIVGAFASDPIDISTIISGNGTTASTQVTVTTAEAHNLNVGTPIKIKGVSASEYNIASTVQSVISDTQFTYLLETFPITLPANPSASGATVTVETDTVSGASPYIFNISLRSVWGMNGMLADGAKASGFRSMVVAQFTAVSLQKDDRAFVKYDKETRTYNGVIYSTVYGGDLPTGASQTDTTKVYHLDPNAIYRHGWETSHIKVTNDSFIQVVSVFAIGFNKHFDLESGGDASITNSNSNFGQISLNSDGYKAEAFEKDNNAFITSIITPRDISPVEEDIEWLSIDVGLTTSVGITTHLYLFGLNASDSIPVSVTQGYRIGARVEDKLYLSIGSTEYSANIYMQDGITSSSKSYNVTSVSSSILTLGSHTLQTGEKIIINSETGDLPENVTPHIVYYAIRVNSTQIKLATSFTNALNNEALTLYGGTQLKVYSRVSDKIAGDIGSPIQFNSAAGNWYITVNSANQIYNQLNTLGVAELGETTDLTYVKRIVDERSLDERVYKIRAVIPKELTAAKDPEEGFIIQDSSTTGARPNDFTRTSIASTDYNYKKNQRFITTCSVSSNTVTVLSELPHDLNIGDIVVVKNVTDSNNLTGTDDRGYNGRFRVASVVDDMSFTYSTTDLSGRVHTPGATSINNIDLRVTDEQVRNLPRFERNDLQQNLYIYRNEVISPYVEGQQDGIYHLYVLNASNGIPEEFVNLEYSQSPVDLYPQLDRDNIDSNPPAAKTFALRAPIGDTNTSDLKKSITRETIDKFTTSLGIGQSITATSTTPTSSTLTFGRRHGLGAIALGAITAGASYTDGTYYDIKLLNSNADPLVGTWKGATAKVVVSGGAVTSVEIISAGSGYTNGEALFFDNTRIGSGNGNARYTLSTAGISTSIGDVVQITGIGTTSDSYHRISAVSSATQISIAKTAGDPNPVIGQYVVVVGPSARIITTSYSSATGIGTFTTATPHGLLAGNKFRIIDSSNNNVGDYIVKERVGITTFTATTNKSLSVVNGFVLKHGLSANDAISDVREENFGVRQTSFYGNEIIRLTTAISDDSAATTLQVSAITSGIGTDARFSMGSYIQVDSEVMRITSSNNNSQFTVIRGALGTRKETHDAGSLIRKINPLPVEFRRPSILRASGHTFEYLGYGPGNYSTGLPQVQVKSLTEREDFLAQSQERAGGIVVYTGMNNSGDFFSGNTKTSSSSGEVTSYDIPTPTVTGEDPSKSSAVFDEVTVKERLLVEGGDSGTILSQFDGPVTFNKQIRAKDAVTFSGQVRITNTTSSDSVGKGALTVKGGVGIVENLNVGGNSNYTGTVSITNSTQSTSTTTGAFTVAGGVGIEKNLNVGGTLAITGVSTFTGLLDANGGATIDNIRIGVAGDNEIDTSTGNLTIDSAGGTTTLDDNVIITGIATVTGLLDANGGASIDNIQIGISGDNEIDTSTGNLTIDSAGGTTTLDDNVSVTGTLSVSSTLSVNGNSTLGNDSGDITTVNGELRVTGDITAFYTSDQRFKDNIAPIEDPLAKVLSISGNTYTWNEQSGKEGNDVGVIAQEILEVLPEAVATRDNGYLAVEYHKIVPLLVEAIKELSAKVESLEQKLQDK</sequence>
<keyword evidence="6" id="KW-1185">Reference proteome</keyword>
<reference evidence="5" key="1">
    <citation type="submission" date="2020-09" db="EMBL/GenBank/DDBJ databases">
        <authorList>
            <person name="Zhang D."/>
            <person name="Hatherill J.R."/>
            <person name="Ramirez J.F."/>
            <person name="Edinger B."/>
            <person name="Balarin R."/>
            <person name="Sullivan A."/>
            <person name="Humpal K.M."/>
            <person name="Guseva A."/>
            <person name="Butela K.A."/>
            <person name="Garlena R.A."/>
            <person name="Russell D.A."/>
            <person name="Pope W.H."/>
            <person name="Jacobs-Sera D."/>
            <person name="Hatfull G.F."/>
        </authorList>
    </citation>
    <scope>NUCLEOTIDE SEQUENCE</scope>
</reference>
<dbReference type="EMBL" id="MW015081">
    <property type="protein sequence ID" value="QPX48015.1"/>
    <property type="molecule type" value="Genomic_DNA"/>
</dbReference>
<dbReference type="InterPro" id="IPR030392">
    <property type="entry name" value="S74_ICA"/>
</dbReference>
<evidence type="ECO:0000256" key="2">
    <source>
        <dbReference type="ARBA" id="ARBA00022732"/>
    </source>
</evidence>